<evidence type="ECO:0000313" key="4">
    <source>
        <dbReference type="EMBL" id="CDS41536.1"/>
    </source>
</evidence>
<name>U6HVX5_ECHMU</name>
<evidence type="ECO:0000313" key="3">
    <source>
        <dbReference type="EMBL" id="CDS41525.1"/>
    </source>
</evidence>
<feature type="compositionally biased region" description="Basic and acidic residues" evidence="1">
    <location>
        <begin position="29"/>
        <end position="50"/>
    </location>
</feature>
<keyword evidence="5" id="KW-1185">Reference proteome</keyword>
<reference evidence="3" key="2">
    <citation type="submission" date="2015-11" db="EMBL/GenBank/DDBJ databases">
        <authorList>
            <person name="Zhang Y."/>
            <person name="Guo Z."/>
        </authorList>
    </citation>
    <scope>NUCLEOTIDE SEQUENCE</scope>
</reference>
<dbReference type="Proteomes" id="UP000017246">
    <property type="component" value="Unassembled WGS sequence"/>
</dbReference>
<accession>U6HVX5</accession>
<feature type="region of interest" description="Disordered" evidence="1">
    <location>
        <begin position="1"/>
        <end position="71"/>
    </location>
</feature>
<proteinExistence type="predicted"/>
<gene>
    <name evidence="2" type="ORF">EmuJ_000917700</name>
    <name evidence="3" type="ORF">EmuJ_000917800</name>
    <name evidence="4" type="ORF">EmuJ_000918900</name>
</gene>
<evidence type="ECO:0000313" key="2">
    <source>
        <dbReference type="EMBL" id="CDS41524.1"/>
    </source>
</evidence>
<dbReference type="EMBL" id="LN902847">
    <property type="protein sequence ID" value="CDS41536.1"/>
    <property type="molecule type" value="Genomic_DNA"/>
</dbReference>
<evidence type="ECO:0000256" key="1">
    <source>
        <dbReference type="SAM" id="MobiDB-lite"/>
    </source>
</evidence>
<evidence type="ECO:0000313" key="5">
    <source>
        <dbReference type="Proteomes" id="UP000017246"/>
    </source>
</evidence>
<protein>
    <submittedName>
        <fullName evidence="3">Chromodomain helicase DNA binding protein 7</fullName>
    </submittedName>
</protein>
<sequence>MWTLRSQTLVGEETGGANDTSYGIEESPDGCRREGGGVNKARESEADKRRSGSKAKRNLMKQENGRMEKEVKEEEVHEVNCEDGNVTKCRGRSHARWRRLMARVAAFGASLRRHRHQHRHWMNGPPDTEWRECWSPTSRHARLVTSVPVIAAVNEDLVHGEKALNRRHVEAWLEVHADDTLYCVESEDKVYVDRAAKACEWNTY</sequence>
<dbReference type="EMBL" id="LN902847">
    <property type="protein sequence ID" value="CDS41525.1"/>
    <property type="molecule type" value="Genomic_DNA"/>
</dbReference>
<dbReference type="AlphaFoldDB" id="U6HVX5"/>
<dbReference type="EMBL" id="LN902847">
    <property type="protein sequence ID" value="CDS41524.1"/>
    <property type="molecule type" value="Genomic_DNA"/>
</dbReference>
<reference evidence="3" key="1">
    <citation type="journal article" date="2013" name="Nature">
        <title>The genomes of four tapeworm species reveal adaptations to parasitism.</title>
        <authorList>
            <person name="Tsai I.J."/>
            <person name="Zarowiecki M."/>
            <person name="Holroyd N."/>
            <person name="Garciarrubio A."/>
            <person name="Sanchez-Flores A."/>
            <person name="Brooks K.L."/>
            <person name="Tracey A."/>
            <person name="Bobes R.J."/>
            <person name="Fragoso G."/>
            <person name="Sciutto E."/>
            <person name="Aslett M."/>
            <person name="Beasley H."/>
            <person name="Bennett H.M."/>
            <person name="Cai J."/>
            <person name="Camicia F."/>
            <person name="Clark R."/>
            <person name="Cucher M."/>
            <person name="De Silva N."/>
            <person name="Day T.A."/>
            <person name="Deplazes P."/>
            <person name="Estrada K."/>
            <person name="Fernandez C."/>
            <person name="Holland P.W."/>
            <person name="Hou J."/>
            <person name="Hu S."/>
            <person name="Huckvale T."/>
            <person name="Hung S.S."/>
            <person name="Kamenetzky L."/>
            <person name="Keane J.A."/>
            <person name="Kiss F."/>
            <person name="Koziol U."/>
            <person name="Lambert O."/>
            <person name="Liu K."/>
            <person name="Luo X."/>
            <person name="Luo Y."/>
            <person name="Macchiaroli N."/>
            <person name="Nichol S."/>
            <person name="Paps J."/>
            <person name="Parkinson J."/>
            <person name="Pouchkina-Stantcheva N."/>
            <person name="Riddiford N."/>
            <person name="Rosenzvit M."/>
            <person name="Salinas G."/>
            <person name="Wasmuth J.D."/>
            <person name="Zamanian M."/>
            <person name="Zheng Y."/>
            <person name="Cai X."/>
            <person name="Soberon X."/>
            <person name="Olson P.D."/>
            <person name="Laclette J.P."/>
            <person name="Brehm K."/>
            <person name="Berriman M."/>
            <person name="Garciarrubio A."/>
            <person name="Bobes R.J."/>
            <person name="Fragoso G."/>
            <person name="Sanchez-Flores A."/>
            <person name="Estrada K."/>
            <person name="Cevallos M.A."/>
            <person name="Morett E."/>
            <person name="Gonzalez V."/>
            <person name="Portillo T."/>
            <person name="Ochoa-Leyva A."/>
            <person name="Jose M.V."/>
            <person name="Sciutto E."/>
            <person name="Landa A."/>
            <person name="Jimenez L."/>
            <person name="Valdes V."/>
            <person name="Carrero J.C."/>
            <person name="Larralde C."/>
            <person name="Morales-Montor J."/>
            <person name="Limon-Lason J."/>
            <person name="Soberon X."/>
            <person name="Laclette J.P."/>
        </authorList>
    </citation>
    <scope>NUCLEOTIDE SEQUENCE [LARGE SCALE GENOMIC DNA]</scope>
</reference>
<dbReference type="OrthoDB" id="6311362at2759"/>
<organism evidence="3 5">
    <name type="scientific">Echinococcus multilocularis</name>
    <name type="common">Fox tapeworm</name>
    <dbReference type="NCBI Taxonomy" id="6211"/>
    <lineage>
        <taxon>Eukaryota</taxon>
        <taxon>Metazoa</taxon>
        <taxon>Spiralia</taxon>
        <taxon>Lophotrochozoa</taxon>
        <taxon>Platyhelminthes</taxon>
        <taxon>Cestoda</taxon>
        <taxon>Eucestoda</taxon>
        <taxon>Cyclophyllidea</taxon>
        <taxon>Taeniidae</taxon>
        <taxon>Echinococcus</taxon>
    </lineage>
</organism>